<dbReference type="PANTHER" id="PTHR35812">
    <property type="entry name" value="LIPOPROTEIN"/>
    <property type="match status" value="1"/>
</dbReference>
<reference evidence="2 3" key="1">
    <citation type="journal article" date="2004" name="J. Bacteriol.">
        <title>Comparative genomics of two Leptospira interrogans serovars reveals novel insights into physiology and pathogenesis.</title>
        <authorList>
            <person name="Nascimento A.L."/>
            <person name="Ko A.I."/>
            <person name="Martins E.A."/>
            <person name="Monteiro-Vitorello C.B."/>
            <person name="Ho P.L."/>
            <person name="Haake D.A."/>
            <person name="Verjovski-Almeida S."/>
            <person name="Hartskeerl R.A."/>
            <person name="Marques M.V."/>
            <person name="Oliveira M.C."/>
            <person name="Menck C.F."/>
            <person name="Leite L.C."/>
            <person name="Carrer H."/>
            <person name="Coutinho L.L."/>
            <person name="Degrave W.M."/>
            <person name="Dellagostin O.A."/>
            <person name="El-Dorry H."/>
            <person name="Ferro E.S."/>
            <person name="Ferro M.I."/>
            <person name="Furlan L.R."/>
            <person name="Gamberini M."/>
            <person name="Giglioti E.A."/>
            <person name="Goes-Neto A."/>
            <person name="Goldman G.H."/>
            <person name="Goldman M.H."/>
            <person name="Harakava R."/>
            <person name="Jeronimo S.M."/>
            <person name="Junqueira-De-Azevedo I.L."/>
            <person name="Kimura E.T."/>
            <person name="Kuramae E.E."/>
            <person name="Lemos E.G."/>
            <person name="Lemos M.V."/>
            <person name="Marino C.L."/>
            <person name="Nunes L.R."/>
            <person name="De Oliveira R.C."/>
            <person name="Pereira G.G."/>
            <person name="Reis M.S."/>
            <person name="Schriefer A."/>
            <person name="Siqueira W.J."/>
            <person name="Sommer P."/>
            <person name="Tsai S.M."/>
            <person name="Simpson A.J."/>
            <person name="Ferro J.A."/>
            <person name="Camargo L.E."/>
            <person name="Kitajima J.P."/>
            <person name="Setubal J.C."/>
            <person name="Van Sluys M.A."/>
        </authorList>
    </citation>
    <scope>NUCLEOTIDE SEQUENCE [LARGE SCALE GENOMIC DNA]</scope>
    <source>
        <strain evidence="2 3">Fiocruz L1-130</strain>
    </source>
</reference>
<gene>
    <name evidence="2" type="ordered locus">LIC_20177</name>
</gene>
<dbReference type="Pfam" id="PF07603">
    <property type="entry name" value="Lcl_C"/>
    <property type="match status" value="1"/>
</dbReference>
<dbReference type="Proteomes" id="UP000007037">
    <property type="component" value="Chromosome II"/>
</dbReference>
<dbReference type="KEGG" id="lic:LIC_20177"/>
<dbReference type="PANTHER" id="PTHR35812:SF1">
    <property type="entry name" value="LIPOPROTEIN"/>
    <property type="match status" value="1"/>
</dbReference>
<name>Q75FK5_LEPIC</name>
<dbReference type="InterPro" id="IPR011460">
    <property type="entry name" value="Lcl_C"/>
</dbReference>
<organism evidence="2 3">
    <name type="scientific">Leptospira interrogans serogroup Icterohaemorrhagiae serovar copenhageni (strain Fiocruz L1-130)</name>
    <dbReference type="NCBI Taxonomy" id="267671"/>
    <lineage>
        <taxon>Bacteria</taxon>
        <taxon>Pseudomonadati</taxon>
        <taxon>Spirochaetota</taxon>
        <taxon>Spirochaetia</taxon>
        <taxon>Leptospirales</taxon>
        <taxon>Leptospiraceae</taxon>
        <taxon>Leptospira</taxon>
    </lineage>
</organism>
<dbReference type="EMBL" id="AE016824">
    <property type="protein sequence ID" value="AAS72205.1"/>
    <property type="molecule type" value="Genomic_DNA"/>
</dbReference>
<dbReference type="AlphaFoldDB" id="Q75FK5"/>
<evidence type="ECO:0000259" key="1">
    <source>
        <dbReference type="Pfam" id="PF07603"/>
    </source>
</evidence>
<protein>
    <submittedName>
        <fullName evidence="2">FimH-like protein</fullName>
    </submittedName>
</protein>
<sequence>MNMVRNTVQKKFKNIRSFLVRQFTIIILLFLGFATIPIFGVPLVDNGNGTITDVGNALIWQKCTTNDLTDFTCTTGGTTQYSWLNAINFCNNLNLAGKVWRLPNITELRSIIDHSFGTSPVINTAIFPGTVSQYYWTSSTYRLLASQAWAINFMSGYTSGTTAKSTAYYVRCVASPP</sequence>
<accession>Q75FK5</accession>
<evidence type="ECO:0000313" key="3">
    <source>
        <dbReference type="Proteomes" id="UP000007037"/>
    </source>
</evidence>
<feature type="domain" description="Lcl C-terminal" evidence="1">
    <location>
        <begin position="49"/>
        <end position="173"/>
    </location>
</feature>
<proteinExistence type="predicted"/>
<evidence type="ECO:0000313" key="2">
    <source>
        <dbReference type="EMBL" id="AAS72205.1"/>
    </source>
</evidence>
<dbReference type="HOGENOM" id="CLU_1530695_0_0_12"/>